<proteinExistence type="predicted"/>
<accession>A0A4Y2NBC0</accession>
<dbReference type="Proteomes" id="UP000499080">
    <property type="component" value="Unassembled WGS sequence"/>
</dbReference>
<evidence type="ECO:0000313" key="2">
    <source>
        <dbReference type="EMBL" id="GBN35940.1"/>
    </source>
</evidence>
<sequence length="96" mass="11371">MPPKKRTAHCSITPSGKKSRLLRLTENSLQTQQRLQQQRIRQEILRTSELSNYREQRLCIDRSQHINRKQTSMRQVSIWNHLGMIQLKTIGSTPNY</sequence>
<comment type="caution">
    <text evidence="2">The sequence shown here is derived from an EMBL/GenBank/DDBJ whole genome shotgun (WGS) entry which is preliminary data.</text>
</comment>
<gene>
    <name evidence="2" type="ORF">AVEN_55710_1</name>
</gene>
<dbReference type="EMBL" id="BGPR01008766">
    <property type="protein sequence ID" value="GBN35940.1"/>
    <property type="molecule type" value="Genomic_DNA"/>
</dbReference>
<dbReference type="AlphaFoldDB" id="A0A4Y2NBC0"/>
<reference evidence="2 3" key="1">
    <citation type="journal article" date="2019" name="Sci. Rep.">
        <title>Orb-weaving spider Araneus ventricosus genome elucidates the spidroin gene catalogue.</title>
        <authorList>
            <person name="Kono N."/>
            <person name="Nakamura H."/>
            <person name="Ohtoshi R."/>
            <person name="Moran D.A.P."/>
            <person name="Shinohara A."/>
            <person name="Yoshida Y."/>
            <person name="Fujiwara M."/>
            <person name="Mori M."/>
            <person name="Tomita M."/>
            <person name="Arakawa K."/>
        </authorList>
    </citation>
    <scope>NUCLEOTIDE SEQUENCE [LARGE SCALE GENOMIC DNA]</scope>
</reference>
<protein>
    <submittedName>
        <fullName evidence="2">Uncharacterized protein</fullName>
    </submittedName>
</protein>
<evidence type="ECO:0000256" key="1">
    <source>
        <dbReference type="SAM" id="MobiDB-lite"/>
    </source>
</evidence>
<name>A0A4Y2NBC0_ARAVE</name>
<keyword evidence="3" id="KW-1185">Reference proteome</keyword>
<organism evidence="2 3">
    <name type="scientific">Araneus ventricosus</name>
    <name type="common">Orbweaver spider</name>
    <name type="synonym">Epeira ventricosa</name>
    <dbReference type="NCBI Taxonomy" id="182803"/>
    <lineage>
        <taxon>Eukaryota</taxon>
        <taxon>Metazoa</taxon>
        <taxon>Ecdysozoa</taxon>
        <taxon>Arthropoda</taxon>
        <taxon>Chelicerata</taxon>
        <taxon>Arachnida</taxon>
        <taxon>Araneae</taxon>
        <taxon>Araneomorphae</taxon>
        <taxon>Entelegynae</taxon>
        <taxon>Araneoidea</taxon>
        <taxon>Araneidae</taxon>
        <taxon>Araneus</taxon>
    </lineage>
</organism>
<feature type="region of interest" description="Disordered" evidence="1">
    <location>
        <begin position="1"/>
        <end position="22"/>
    </location>
</feature>
<evidence type="ECO:0000313" key="3">
    <source>
        <dbReference type="Proteomes" id="UP000499080"/>
    </source>
</evidence>